<evidence type="ECO:0000256" key="8">
    <source>
        <dbReference type="RuleBase" id="RU365004"/>
    </source>
</evidence>
<comment type="function">
    <text evidence="8">DNA-binding protein that binds to both single- and double-stranded DNA. Binds preferentially to UV-damaged DNA. May be involved in DNA-metabolic processes.</text>
</comment>
<dbReference type="GO" id="GO:0005634">
    <property type="term" value="C:nucleus"/>
    <property type="evidence" value="ECO:0007669"/>
    <property type="project" value="TreeGrafter"/>
</dbReference>
<dbReference type="Pfam" id="PF00400">
    <property type="entry name" value="WD40"/>
    <property type="match status" value="2"/>
</dbReference>
<accession>A0A1X7QY50</accession>
<dbReference type="PROSITE" id="PS50082">
    <property type="entry name" value="WD_REPEATS_2"/>
    <property type="match status" value="1"/>
</dbReference>
<feature type="compositionally biased region" description="Basic and acidic residues" evidence="9">
    <location>
        <begin position="63"/>
        <end position="73"/>
    </location>
</feature>
<dbReference type="Proteomes" id="UP000196158">
    <property type="component" value="Unassembled WGS sequence"/>
</dbReference>
<comment type="similarity">
    <text evidence="1 8">Belongs to the WD repeat DDB2/WDR76 family.</text>
</comment>
<dbReference type="PANTHER" id="PTHR14773:SF0">
    <property type="entry name" value="WD REPEAT-CONTAINING PROTEIN 76"/>
    <property type="match status" value="1"/>
</dbReference>
<dbReference type="GO" id="GO:0003677">
    <property type="term" value="F:DNA binding"/>
    <property type="evidence" value="ECO:0007669"/>
    <property type="project" value="UniProtKB-UniRule"/>
</dbReference>
<protein>
    <recommendedName>
        <fullName evidence="2 8">DNA damage-binding protein CMR1</fullName>
    </recommendedName>
</protein>
<evidence type="ECO:0000313" key="11">
    <source>
        <dbReference type="Proteomes" id="UP000196158"/>
    </source>
</evidence>
<reference evidence="10 11" key="1">
    <citation type="submission" date="2017-04" db="EMBL/GenBank/DDBJ databases">
        <authorList>
            <person name="Afonso C.L."/>
            <person name="Miller P.J."/>
            <person name="Scott M.A."/>
            <person name="Spackman E."/>
            <person name="Goraichik I."/>
            <person name="Dimitrov K.M."/>
            <person name="Suarez D.L."/>
            <person name="Swayne D.E."/>
        </authorList>
    </citation>
    <scope>NUCLEOTIDE SEQUENCE [LARGE SCALE GENOMIC DNA]</scope>
</reference>
<feature type="compositionally biased region" description="Low complexity" evidence="9">
    <location>
        <begin position="25"/>
        <end position="39"/>
    </location>
</feature>
<keyword evidence="6 8" id="KW-0238">DNA-binding</keyword>
<dbReference type="GO" id="GO:0006974">
    <property type="term" value="P:DNA damage response"/>
    <property type="evidence" value="ECO:0007669"/>
    <property type="project" value="UniProtKB-KW"/>
</dbReference>
<dbReference type="AlphaFoldDB" id="A0A1X7QY50"/>
<dbReference type="InterPro" id="IPR019775">
    <property type="entry name" value="WD40_repeat_CS"/>
</dbReference>
<name>A0A1X7QY50_9SACH</name>
<feature type="repeat" description="WD" evidence="7">
    <location>
        <begin position="320"/>
        <end position="348"/>
    </location>
</feature>
<evidence type="ECO:0000256" key="3">
    <source>
        <dbReference type="ARBA" id="ARBA00022574"/>
    </source>
</evidence>
<feature type="region of interest" description="Disordered" evidence="9">
    <location>
        <begin position="1"/>
        <end position="96"/>
    </location>
</feature>
<evidence type="ECO:0000256" key="2">
    <source>
        <dbReference type="ARBA" id="ARBA00021132"/>
    </source>
</evidence>
<dbReference type="InterPro" id="IPR050853">
    <property type="entry name" value="WD_repeat_DNA-damage-binding"/>
</dbReference>
<dbReference type="SMART" id="SM00320">
    <property type="entry name" value="WD40"/>
    <property type="match status" value="4"/>
</dbReference>
<dbReference type="GO" id="GO:2000001">
    <property type="term" value="P:regulation of DNA damage checkpoint"/>
    <property type="evidence" value="ECO:0007669"/>
    <property type="project" value="TreeGrafter"/>
</dbReference>
<evidence type="ECO:0000256" key="9">
    <source>
        <dbReference type="SAM" id="MobiDB-lite"/>
    </source>
</evidence>
<dbReference type="OrthoDB" id="9890280at2759"/>
<proteinExistence type="inferred from homology"/>
<keyword evidence="11" id="KW-1185">Reference proteome</keyword>
<dbReference type="STRING" id="1789683.A0A1X7QY50"/>
<keyword evidence="3 7" id="KW-0853">WD repeat</keyword>
<dbReference type="SUPFAM" id="SSF50978">
    <property type="entry name" value="WD40 repeat-like"/>
    <property type="match status" value="1"/>
</dbReference>
<feature type="compositionally biased region" description="Polar residues" evidence="9">
    <location>
        <begin position="1"/>
        <end position="12"/>
    </location>
</feature>
<dbReference type="Gene3D" id="2.130.10.10">
    <property type="entry name" value="YVTN repeat-like/Quinoprotein amine dehydrogenase"/>
    <property type="match status" value="1"/>
</dbReference>
<dbReference type="EMBL" id="FXLY01000002">
    <property type="protein sequence ID" value="SMN18281.1"/>
    <property type="molecule type" value="Genomic_DNA"/>
</dbReference>
<evidence type="ECO:0000313" key="10">
    <source>
        <dbReference type="EMBL" id="SMN18281.1"/>
    </source>
</evidence>
<dbReference type="PROSITE" id="PS00678">
    <property type="entry name" value="WD_REPEATS_1"/>
    <property type="match status" value="1"/>
</dbReference>
<evidence type="ECO:0000256" key="1">
    <source>
        <dbReference type="ARBA" id="ARBA00005434"/>
    </source>
</evidence>
<dbReference type="InterPro" id="IPR001680">
    <property type="entry name" value="WD40_rpt"/>
</dbReference>
<sequence length="506" mass="58005">MSGVSDNKLTNFQKKRLENIKRNNELLQKLNLSKLSNSIKPKEVKVHERKSNGPKAKSTKRRKLEELKPERLPTRRSRRLQGQTAEPSPELPTSLDNVSVKPEVEDVKIFGDLKLSDLVKDEEQMSKMSNLKVSSGDFFNELRNFQTQTSDVKEEVKIFDRMEMWQDKVIYERISSLFIHPSKEKFVMIAGDISGNVGLWNKDITRELEPEEDEEIFRFQLFSKNVSRIDCFPTKMEKLILASYDGFIRSLDLNNQKSDELLQIKDPYDDLLGVSDCQFSYTDPNVLYLTTLSGEFALCDMREDLKNKPLKLRRLADKKIGSMAINPKNTNQIATGSLDRTMKLWDIRKLVDKPDWSQYEDYPSHNIISTYDSRLSVSGVSYSPTDETLVCNGYDDTIRLFNVKENSLTEDLQPKLTMKHNCQTGRWTSILKARFKANKNIFAIANMSRAVDIYTSEGQQLAHMATPTVPAVISWHPTCDTIVGGNSSGKVFLFSEPAIKKEEEQV</sequence>
<gene>
    <name evidence="10" type="ORF">KASA_0Q07337G</name>
</gene>
<evidence type="ECO:0000256" key="6">
    <source>
        <dbReference type="ARBA" id="ARBA00023125"/>
    </source>
</evidence>
<dbReference type="InterPro" id="IPR036322">
    <property type="entry name" value="WD40_repeat_dom_sf"/>
</dbReference>
<organism evidence="10 11">
    <name type="scientific">Maudiozyma saulgeensis</name>
    <dbReference type="NCBI Taxonomy" id="1789683"/>
    <lineage>
        <taxon>Eukaryota</taxon>
        <taxon>Fungi</taxon>
        <taxon>Dikarya</taxon>
        <taxon>Ascomycota</taxon>
        <taxon>Saccharomycotina</taxon>
        <taxon>Saccharomycetes</taxon>
        <taxon>Saccharomycetales</taxon>
        <taxon>Saccharomycetaceae</taxon>
        <taxon>Maudiozyma</taxon>
    </lineage>
</organism>
<feature type="compositionally biased region" description="Basic and acidic residues" evidence="9">
    <location>
        <begin position="40"/>
        <end position="51"/>
    </location>
</feature>
<dbReference type="PANTHER" id="PTHR14773">
    <property type="entry name" value="WD REPEAT-CONTAINING PROTEIN 76"/>
    <property type="match status" value="1"/>
</dbReference>
<keyword evidence="4" id="KW-0677">Repeat</keyword>
<evidence type="ECO:0000256" key="7">
    <source>
        <dbReference type="PROSITE-ProRule" id="PRU00221"/>
    </source>
</evidence>
<evidence type="ECO:0000256" key="5">
    <source>
        <dbReference type="ARBA" id="ARBA00022763"/>
    </source>
</evidence>
<feature type="compositionally biased region" description="Basic and acidic residues" evidence="9">
    <location>
        <begin position="15"/>
        <end position="24"/>
    </location>
</feature>
<dbReference type="InterPro" id="IPR015943">
    <property type="entry name" value="WD40/YVTN_repeat-like_dom_sf"/>
</dbReference>
<evidence type="ECO:0000256" key="4">
    <source>
        <dbReference type="ARBA" id="ARBA00022737"/>
    </source>
</evidence>
<keyword evidence="5 8" id="KW-0227">DNA damage</keyword>